<evidence type="ECO:0000313" key="5">
    <source>
        <dbReference type="Proteomes" id="UP000239494"/>
    </source>
</evidence>
<protein>
    <submittedName>
        <fullName evidence="4">TetR family transcriptional regulator</fullName>
    </submittedName>
</protein>
<dbReference type="PANTHER" id="PTHR30055">
    <property type="entry name" value="HTH-TYPE TRANSCRIPTIONAL REGULATOR RUTR"/>
    <property type="match status" value="1"/>
</dbReference>
<accession>A0A2T0STL8</accession>
<organism evidence="4 5">
    <name type="scientific">Umezawaea tangerina</name>
    <dbReference type="NCBI Taxonomy" id="84725"/>
    <lineage>
        <taxon>Bacteria</taxon>
        <taxon>Bacillati</taxon>
        <taxon>Actinomycetota</taxon>
        <taxon>Actinomycetes</taxon>
        <taxon>Pseudonocardiales</taxon>
        <taxon>Pseudonocardiaceae</taxon>
        <taxon>Umezawaea</taxon>
    </lineage>
</organism>
<dbReference type="AlphaFoldDB" id="A0A2T0STL8"/>
<feature type="DNA-binding region" description="H-T-H motif" evidence="2">
    <location>
        <begin position="22"/>
        <end position="41"/>
    </location>
</feature>
<feature type="domain" description="HTH tetR-type" evidence="3">
    <location>
        <begin position="1"/>
        <end position="59"/>
    </location>
</feature>
<evidence type="ECO:0000256" key="1">
    <source>
        <dbReference type="ARBA" id="ARBA00023125"/>
    </source>
</evidence>
<dbReference type="SUPFAM" id="SSF46689">
    <property type="entry name" value="Homeodomain-like"/>
    <property type="match status" value="1"/>
</dbReference>
<dbReference type="Gene3D" id="1.10.357.10">
    <property type="entry name" value="Tetracycline Repressor, domain 2"/>
    <property type="match status" value="1"/>
</dbReference>
<name>A0A2T0STL8_9PSEU</name>
<evidence type="ECO:0000256" key="2">
    <source>
        <dbReference type="PROSITE-ProRule" id="PRU00335"/>
    </source>
</evidence>
<dbReference type="Proteomes" id="UP000239494">
    <property type="component" value="Unassembled WGS sequence"/>
</dbReference>
<dbReference type="Pfam" id="PF00440">
    <property type="entry name" value="TetR_N"/>
    <property type="match status" value="1"/>
</dbReference>
<keyword evidence="1 2" id="KW-0238">DNA-binding</keyword>
<evidence type="ECO:0000313" key="4">
    <source>
        <dbReference type="EMBL" id="PRY36703.1"/>
    </source>
</evidence>
<keyword evidence="5" id="KW-1185">Reference proteome</keyword>
<comment type="caution">
    <text evidence="4">The sequence shown here is derived from an EMBL/GenBank/DDBJ whole genome shotgun (WGS) entry which is preliminary data.</text>
</comment>
<dbReference type="PANTHER" id="PTHR30055:SF209">
    <property type="entry name" value="POSSIBLE TRANSCRIPTIONAL REGULATORY PROTEIN (PROBABLY TETR-FAMILY)"/>
    <property type="match status" value="1"/>
</dbReference>
<proteinExistence type="predicted"/>
<dbReference type="GO" id="GO:0000976">
    <property type="term" value="F:transcription cis-regulatory region binding"/>
    <property type="evidence" value="ECO:0007669"/>
    <property type="project" value="TreeGrafter"/>
</dbReference>
<dbReference type="InterPro" id="IPR001647">
    <property type="entry name" value="HTH_TetR"/>
</dbReference>
<sequence>MARILAAADGLFGAADTAGPITMDDIATAAGIGKGTLFRAFDSRDGLLDALSDAKFAPVREALEGGRPPLGSEAPARERVVAFLDAVLTFKLDNRHLIRAREVSSTGALRTERYRWMQDALRALIADAMPGATAGDAGYAAHVLLAAIHIDLVEELLAGGRTPERIRRSQAALARAVLADVPG</sequence>
<dbReference type="RefSeq" id="WP_245887148.1">
    <property type="nucleotide sequence ID" value="NZ_PVTF01000011.1"/>
</dbReference>
<dbReference type="InterPro" id="IPR009057">
    <property type="entry name" value="Homeodomain-like_sf"/>
</dbReference>
<dbReference type="EMBL" id="PVTF01000011">
    <property type="protein sequence ID" value="PRY36703.1"/>
    <property type="molecule type" value="Genomic_DNA"/>
</dbReference>
<dbReference type="PROSITE" id="PS50977">
    <property type="entry name" value="HTH_TETR_2"/>
    <property type="match status" value="1"/>
</dbReference>
<reference evidence="4 5" key="1">
    <citation type="submission" date="2018-03" db="EMBL/GenBank/DDBJ databases">
        <title>Genomic Encyclopedia of Archaeal and Bacterial Type Strains, Phase II (KMG-II): from individual species to whole genera.</title>
        <authorList>
            <person name="Goeker M."/>
        </authorList>
    </citation>
    <scope>NUCLEOTIDE SEQUENCE [LARGE SCALE GENOMIC DNA]</scope>
    <source>
        <strain evidence="4 5">DSM 44720</strain>
    </source>
</reference>
<dbReference type="InterPro" id="IPR050109">
    <property type="entry name" value="HTH-type_TetR-like_transc_reg"/>
</dbReference>
<dbReference type="GO" id="GO:0003700">
    <property type="term" value="F:DNA-binding transcription factor activity"/>
    <property type="evidence" value="ECO:0007669"/>
    <property type="project" value="TreeGrafter"/>
</dbReference>
<gene>
    <name evidence="4" type="ORF">CLV43_11175</name>
</gene>
<evidence type="ECO:0000259" key="3">
    <source>
        <dbReference type="PROSITE" id="PS50977"/>
    </source>
</evidence>